<dbReference type="InterPro" id="IPR035952">
    <property type="entry name" value="Rhomboid-like_sf"/>
</dbReference>
<evidence type="ECO:0000256" key="5">
    <source>
        <dbReference type="ARBA" id="ARBA00022989"/>
    </source>
</evidence>
<keyword evidence="3 7" id="KW-0812">Transmembrane</keyword>
<comment type="similarity">
    <text evidence="2">Belongs to the peptidase S54 family.</text>
</comment>
<dbReference type="Proteomes" id="UP000236146">
    <property type="component" value="Unassembled WGS sequence"/>
</dbReference>
<feature type="transmembrane region" description="Helical" evidence="7">
    <location>
        <begin position="65"/>
        <end position="92"/>
    </location>
</feature>
<feature type="transmembrane region" description="Helical" evidence="7">
    <location>
        <begin position="186"/>
        <end position="204"/>
    </location>
</feature>
<dbReference type="RefSeq" id="WP_103084373.1">
    <property type="nucleotide sequence ID" value="NZ_MNLH01000002.1"/>
</dbReference>
<evidence type="ECO:0000313" key="9">
    <source>
        <dbReference type="EMBL" id="PNS43370.1"/>
    </source>
</evidence>
<evidence type="ECO:0000256" key="4">
    <source>
        <dbReference type="ARBA" id="ARBA00022801"/>
    </source>
</evidence>
<comment type="subcellular location">
    <subcellularLocation>
        <location evidence="1">Membrane</location>
        <topology evidence="1">Multi-pass membrane protein</topology>
    </subcellularLocation>
</comment>
<evidence type="ECO:0000313" key="10">
    <source>
        <dbReference type="Proteomes" id="UP000236146"/>
    </source>
</evidence>
<feature type="transmembrane region" description="Helical" evidence="7">
    <location>
        <begin position="162"/>
        <end position="180"/>
    </location>
</feature>
<evidence type="ECO:0000256" key="1">
    <source>
        <dbReference type="ARBA" id="ARBA00004141"/>
    </source>
</evidence>
<feature type="transmembrane region" description="Helical" evidence="7">
    <location>
        <begin position="213"/>
        <end position="236"/>
    </location>
</feature>
<dbReference type="InterPro" id="IPR022764">
    <property type="entry name" value="Peptidase_S54_rhomboid_dom"/>
</dbReference>
<evidence type="ECO:0000256" key="6">
    <source>
        <dbReference type="ARBA" id="ARBA00023136"/>
    </source>
</evidence>
<keyword evidence="5 7" id="KW-1133">Transmembrane helix</keyword>
<gene>
    <name evidence="9" type="ORF">BFS05_01910</name>
</gene>
<feature type="domain" description="Peptidase S54 rhomboid" evidence="8">
    <location>
        <begin position="64"/>
        <end position="198"/>
    </location>
</feature>
<keyword evidence="6 7" id="KW-0472">Membrane</keyword>
<dbReference type="GO" id="GO:0016020">
    <property type="term" value="C:membrane"/>
    <property type="evidence" value="ECO:0007669"/>
    <property type="project" value="UniProtKB-SubCell"/>
</dbReference>
<keyword evidence="4" id="KW-0378">Hydrolase</keyword>
<dbReference type="SUPFAM" id="SSF144091">
    <property type="entry name" value="Rhomboid-like"/>
    <property type="match status" value="1"/>
</dbReference>
<reference evidence="9 10" key="1">
    <citation type="submission" date="2016-10" db="EMBL/GenBank/DDBJ databases">
        <authorList>
            <person name="Varghese N."/>
        </authorList>
    </citation>
    <scope>NUCLEOTIDE SEQUENCE [LARGE SCALE GENOMIC DNA]</scope>
    <source>
        <strain evidence="9 10">KA00225</strain>
    </source>
</reference>
<evidence type="ECO:0000256" key="2">
    <source>
        <dbReference type="ARBA" id="ARBA00009045"/>
    </source>
</evidence>
<feature type="transmembrane region" description="Helical" evidence="7">
    <location>
        <begin position="20"/>
        <end position="38"/>
    </location>
</feature>
<evidence type="ECO:0000256" key="7">
    <source>
        <dbReference type="SAM" id="Phobius"/>
    </source>
</evidence>
<dbReference type="AlphaFoldDB" id="A0A2K1SUZ4"/>
<keyword evidence="9" id="KW-0645">Protease</keyword>
<evidence type="ECO:0000256" key="3">
    <source>
        <dbReference type="ARBA" id="ARBA00022692"/>
    </source>
</evidence>
<dbReference type="OrthoDB" id="9807874at2"/>
<feature type="transmembrane region" description="Helical" evidence="7">
    <location>
        <begin position="104"/>
        <end position="122"/>
    </location>
</feature>
<proteinExistence type="inferred from homology"/>
<comment type="caution">
    <text evidence="9">The sequence shown here is derived from an EMBL/GenBank/DDBJ whole genome shotgun (WGS) entry which is preliminary data.</text>
</comment>
<feature type="transmembrane region" description="Helical" evidence="7">
    <location>
        <begin position="128"/>
        <end position="150"/>
    </location>
</feature>
<sequence length="249" mass="27732">MNNLPVKHLLEKLKINGKSATYIIIYACVLVWIVQIILNTFSHNAYEIFIENTALSPYLITKTSWTWFTSMFVHSLSIGHIFFNMLCLYSLGLELEHFFGKWKFFFLYTLSGLGGSVATVLYCTITKNFAIASVGASGAIMGLIGALLVAQWKLRQDVRGTLIWIAITLALPIIVPNIAWQAHVGGLVVGFVLAALLSLNNHIFKNLSLNKRFAIYATLLLIILVAIAVACFYFAYGLDLFSDLTVNQI</sequence>
<dbReference type="GO" id="GO:0004252">
    <property type="term" value="F:serine-type endopeptidase activity"/>
    <property type="evidence" value="ECO:0007669"/>
    <property type="project" value="InterPro"/>
</dbReference>
<dbReference type="Pfam" id="PF01694">
    <property type="entry name" value="Rhomboid"/>
    <property type="match status" value="1"/>
</dbReference>
<dbReference type="Gene3D" id="1.20.1540.10">
    <property type="entry name" value="Rhomboid-like"/>
    <property type="match status" value="1"/>
</dbReference>
<protein>
    <submittedName>
        <fullName evidence="9">Rhomboid family intramembrane serine protease</fullName>
    </submittedName>
</protein>
<dbReference type="GO" id="GO:0006508">
    <property type="term" value="P:proteolysis"/>
    <property type="evidence" value="ECO:0007669"/>
    <property type="project" value="UniProtKB-KW"/>
</dbReference>
<organism evidence="9 10">
    <name type="scientific">Gardnerella vaginalis</name>
    <dbReference type="NCBI Taxonomy" id="2702"/>
    <lineage>
        <taxon>Bacteria</taxon>
        <taxon>Bacillati</taxon>
        <taxon>Actinomycetota</taxon>
        <taxon>Actinomycetes</taxon>
        <taxon>Bifidobacteriales</taxon>
        <taxon>Bifidobacteriaceae</taxon>
        <taxon>Gardnerella</taxon>
    </lineage>
</organism>
<dbReference type="EMBL" id="MNLH01000002">
    <property type="protein sequence ID" value="PNS43370.1"/>
    <property type="molecule type" value="Genomic_DNA"/>
</dbReference>
<dbReference type="PANTHER" id="PTHR43731:SF14">
    <property type="entry name" value="PRESENILIN-ASSOCIATED RHOMBOID-LIKE PROTEIN, MITOCHONDRIAL"/>
    <property type="match status" value="1"/>
</dbReference>
<name>A0A2K1SUZ4_GARVA</name>
<evidence type="ECO:0000259" key="8">
    <source>
        <dbReference type="Pfam" id="PF01694"/>
    </source>
</evidence>
<dbReference type="InterPro" id="IPR050925">
    <property type="entry name" value="Rhomboid_protease_S54"/>
</dbReference>
<accession>A0A2K1SUZ4</accession>
<dbReference type="PANTHER" id="PTHR43731">
    <property type="entry name" value="RHOMBOID PROTEASE"/>
    <property type="match status" value="1"/>
</dbReference>